<dbReference type="Proteomes" id="UP000663843">
    <property type="component" value="Unassembled WGS sequence"/>
</dbReference>
<dbReference type="SUPFAM" id="SSF50978">
    <property type="entry name" value="WD40 repeat-like"/>
    <property type="match status" value="1"/>
</dbReference>
<dbReference type="AlphaFoldDB" id="A0A8H3GL79"/>
<feature type="compositionally biased region" description="Basic and acidic residues" evidence="2">
    <location>
        <begin position="153"/>
        <end position="166"/>
    </location>
</feature>
<name>A0A8H3GL79_9AGAM</name>
<organism evidence="3 4">
    <name type="scientific">Rhizoctonia solani</name>
    <dbReference type="NCBI Taxonomy" id="456999"/>
    <lineage>
        <taxon>Eukaryota</taxon>
        <taxon>Fungi</taxon>
        <taxon>Dikarya</taxon>
        <taxon>Basidiomycota</taxon>
        <taxon>Agaricomycotina</taxon>
        <taxon>Agaricomycetes</taxon>
        <taxon>Cantharellales</taxon>
        <taxon>Ceratobasidiaceae</taxon>
        <taxon>Rhizoctonia</taxon>
    </lineage>
</organism>
<evidence type="ECO:0000313" key="3">
    <source>
        <dbReference type="EMBL" id="CAE6455476.1"/>
    </source>
</evidence>
<evidence type="ECO:0008006" key="5">
    <source>
        <dbReference type="Google" id="ProtNLM"/>
    </source>
</evidence>
<reference evidence="3" key="1">
    <citation type="submission" date="2021-01" db="EMBL/GenBank/DDBJ databases">
        <authorList>
            <person name="Kaushik A."/>
        </authorList>
    </citation>
    <scope>NUCLEOTIDE SEQUENCE</scope>
    <source>
        <strain evidence="3">AG2-2IIIB</strain>
    </source>
</reference>
<dbReference type="SMART" id="SM00320">
    <property type="entry name" value="WD40"/>
    <property type="match status" value="2"/>
</dbReference>
<dbReference type="PANTHER" id="PTHR19879">
    <property type="entry name" value="TRANSCRIPTION INITIATION FACTOR TFIID"/>
    <property type="match status" value="1"/>
</dbReference>
<accession>A0A8H3GL79</accession>
<protein>
    <recommendedName>
        <fullName evidence="5">Vegetative incompatibility protein HET-E-1 [Podospora anserina]</fullName>
    </recommendedName>
</protein>
<feature type="repeat" description="WD" evidence="1">
    <location>
        <begin position="116"/>
        <end position="147"/>
    </location>
</feature>
<dbReference type="PROSITE" id="PS50082">
    <property type="entry name" value="WD_REPEATS_2"/>
    <property type="match status" value="1"/>
</dbReference>
<dbReference type="PANTHER" id="PTHR19879:SF9">
    <property type="entry name" value="TRANSCRIPTION INITIATION FACTOR TFIID SUBUNIT 5"/>
    <property type="match status" value="1"/>
</dbReference>
<dbReference type="InterPro" id="IPR036322">
    <property type="entry name" value="WD40_repeat_dom_sf"/>
</dbReference>
<dbReference type="InterPro" id="IPR015943">
    <property type="entry name" value="WD40/YVTN_repeat-like_dom_sf"/>
</dbReference>
<feature type="region of interest" description="Disordered" evidence="2">
    <location>
        <begin position="151"/>
        <end position="174"/>
    </location>
</feature>
<evidence type="ECO:0000256" key="2">
    <source>
        <dbReference type="SAM" id="MobiDB-lite"/>
    </source>
</evidence>
<dbReference type="Pfam" id="PF00400">
    <property type="entry name" value="WD40"/>
    <property type="match status" value="2"/>
</dbReference>
<dbReference type="InterPro" id="IPR001680">
    <property type="entry name" value="WD40_rpt"/>
</dbReference>
<dbReference type="Gene3D" id="2.130.10.10">
    <property type="entry name" value="YVTN repeat-like/Quinoprotein amine dehydrogenase"/>
    <property type="match status" value="2"/>
</dbReference>
<gene>
    <name evidence="3" type="ORF">RDB_LOCUS90981</name>
</gene>
<proteinExistence type="predicted"/>
<evidence type="ECO:0000313" key="4">
    <source>
        <dbReference type="Proteomes" id="UP000663843"/>
    </source>
</evidence>
<feature type="non-terminal residue" evidence="3">
    <location>
        <position position="1"/>
    </location>
</feature>
<comment type="caution">
    <text evidence="3">The sequence shown here is derived from an EMBL/GenBank/DDBJ whole genome shotgun (WGS) entry which is preliminary data.</text>
</comment>
<dbReference type="EMBL" id="CAJMWT010002820">
    <property type="protein sequence ID" value="CAE6455476.1"/>
    <property type="molecule type" value="Genomic_DNA"/>
</dbReference>
<dbReference type="PROSITE" id="PS50294">
    <property type="entry name" value="WD_REPEATS_REGION"/>
    <property type="match status" value="1"/>
</dbReference>
<evidence type="ECO:0000256" key="1">
    <source>
        <dbReference type="PROSITE-ProRule" id="PRU00221"/>
    </source>
</evidence>
<keyword evidence="1" id="KW-0853">WD repeat</keyword>
<sequence>MASSDKTIRLWEVKKLVGTCKIIEHHTKRADSLKFAPDGSQLFYGSVVYSIGESPGSDITLGPKDDTRDEWAAEVLTDNVCCNASSPDGLFAASGSAGGTVQMWDSKTGRVILGPIWAHSRAVSRILFSPDGTHIVSCSLDNTMRFWPIPGQSERKDIGSTADNEKGTGTSPSPNLRWRLDDEGWITNDSNQVLLRVPLHLVPYLLLPENNRLISHRGWFSIDFTGANI</sequence>